<feature type="transmembrane region" description="Helical" evidence="1">
    <location>
        <begin position="9"/>
        <end position="27"/>
    </location>
</feature>
<evidence type="ECO:0000313" key="3">
    <source>
        <dbReference type="Proteomes" id="UP001164390"/>
    </source>
</evidence>
<dbReference type="KEGG" id="sgrg:L0C25_15130"/>
<dbReference type="RefSeq" id="WP_271632514.1">
    <property type="nucleotide sequence ID" value="NZ_CP094970.1"/>
</dbReference>
<dbReference type="Proteomes" id="UP001164390">
    <property type="component" value="Chromosome"/>
</dbReference>
<gene>
    <name evidence="2" type="ORF">L0C25_15130</name>
</gene>
<name>A0AA46TFI7_9ACTN</name>
<keyword evidence="1" id="KW-0812">Transmembrane</keyword>
<evidence type="ECO:0000313" key="2">
    <source>
        <dbReference type="EMBL" id="UYM03872.1"/>
    </source>
</evidence>
<dbReference type="EMBL" id="CP094970">
    <property type="protein sequence ID" value="UYM03872.1"/>
    <property type="molecule type" value="Genomic_DNA"/>
</dbReference>
<feature type="transmembrane region" description="Helical" evidence="1">
    <location>
        <begin position="39"/>
        <end position="59"/>
    </location>
</feature>
<proteinExistence type="predicted"/>
<dbReference type="AlphaFoldDB" id="A0AA46TFI7"/>
<organism evidence="2 3">
    <name type="scientific">Solicola gregarius</name>
    <dbReference type="NCBI Taxonomy" id="2908642"/>
    <lineage>
        <taxon>Bacteria</taxon>
        <taxon>Bacillati</taxon>
        <taxon>Actinomycetota</taxon>
        <taxon>Actinomycetes</taxon>
        <taxon>Propionibacteriales</taxon>
        <taxon>Nocardioidaceae</taxon>
        <taxon>Solicola</taxon>
    </lineage>
</organism>
<protein>
    <submittedName>
        <fullName evidence="2">Uncharacterized protein</fullName>
    </submittedName>
</protein>
<accession>A0AA46TFI7</accession>
<keyword evidence="1" id="KW-0472">Membrane</keyword>
<evidence type="ECO:0000256" key="1">
    <source>
        <dbReference type="SAM" id="Phobius"/>
    </source>
</evidence>
<keyword evidence="3" id="KW-1185">Reference proteome</keyword>
<sequence length="68" mass="7219">MKRHPLDPLSLVLGLATLIGGGLWVAWDQGNADRGEILIAVPVILIVGGIVGIVLSTIASHRRKARNE</sequence>
<keyword evidence="1" id="KW-1133">Transmembrane helix</keyword>
<reference evidence="2" key="1">
    <citation type="submission" date="2022-01" db="EMBL/GenBank/DDBJ databases">
        <title>Nocardioidaceae gen. sp. A5X3R13.</title>
        <authorList>
            <person name="Lopez Marin M.A."/>
            <person name="Uhlik O."/>
        </authorList>
    </citation>
    <scope>NUCLEOTIDE SEQUENCE</scope>
    <source>
        <strain evidence="2">A5X3R13</strain>
    </source>
</reference>